<dbReference type="InterPro" id="IPR000315">
    <property type="entry name" value="Znf_B-box"/>
</dbReference>
<evidence type="ECO:0000256" key="4">
    <source>
        <dbReference type="PROSITE-ProRule" id="PRU00024"/>
    </source>
</evidence>
<keyword evidence="2 4" id="KW-0863">Zinc-finger</keyword>
<evidence type="ECO:0000313" key="10">
    <source>
        <dbReference type="Proteomes" id="UP000001646"/>
    </source>
</evidence>
<dbReference type="PROSITE" id="PS50119">
    <property type="entry name" value="ZF_BBOX"/>
    <property type="match status" value="1"/>
</dbReference>
<dbReference type="PANTHER" id="PTHR24103">
    <property type="entry name" value="E3 UBIQUITIN-PROTEIN LIGASE TRIM"/>
    <property type="match status" value="1"/>
</dbReference>
<dbReference type="AlphaFoldDB" id="H9GP23"/>
<evidence type="ECO:0000259" key="7">
    <source>
        <dbReference type="PROSITE" id="PS50089"/>
    </source>
</evidence>
<organism evidence="9 10">
    <name type="scientific">Anolis carolinensis</name>
    <name type="common">Green anole</name>
    <name type="synonym">American chameleon</name>
    <dbReference type="NCBI Taxonomy" id="28377"/>
    <lineage>
        <taxon>Eukaryota</taxon>
        <taxon>Metazoa</taxon>
        <taxon>Chordata</taxon>
        <taxon>Craniata</taxon>
        <taxon>Vertebrata</taxon>
        <taxon>Euteleostomi</taxon>
        <taxon>Lepidosauria</taxon>
        <taxon>Squamata</taxon>
        <taxon>Bifurcata</taxon>
        <taxon>Unidentata</taxon>
        <taxon>Episquamata</taxon>
        <taxon>Toxicofera</taxon>
        <taxon>Iguania</taxon>
        <taxon>Dactyloidae</taxon>
        <taxon>Anolis</taxon>
    </lineage>
</organism>
<dbReference type="Ensembl" id="ENSACAT00000017249.3">
    <property type="protein sequence ID" value="ENSACAP00000016914.3"/>
    <property type="gene ID" value="ENSACAG00000017196.3"/>
</dbReference>
<feature type="domain" description="B box-type" evidence="8">
    <location>
        <begin position="98"/>
        <end position="135"/>
    </location>
</feature>
<dbReference type="Bgee" id="ENSACAG00000017196">
    <property type="expression patterns" value="Expressed in liver and 5 other cell types or tissues"/>
</dbReference>
<dbReference type="Pfam" id="PF00643">
    <property type="entry name" value="zf-B_box"/>
    <property type="match status" value="1"/>
</dbReference>
<dbReference type="InParanoid" id="H9GP23"/>
<dbReference type="InterPro" id="IPR013083">
    <property type="entry name" value="Znf_RING/FYVE/PHD"/>
</dbReference>
<keyword evidence="10" id="KW-1185">Reference proteome</keyword>
<sequence length="658" mass="72700">MASVREVSGITEDLLCPICLSIFQDPRMLFCGHNFCLSCLESCVIAKGQHQGTCPECRDPFNLQDAVHNRVLANLSEKARLLKLEAGCQSGVTGSWHICEEHEEPLKLFCSQDEGPVCVICRDLPQHQGHNFLPIKNAVNSYREKLKASLGPLKDRVKWATNHQSYQQETMEELEDLTQNLYGLIFIAFEELREILNEREQDMMETVKQMKEDNLAAMERNVEYLKEHESSHEESVSSIQAALEEPNEFAFLKETKELMARISDHLREKNEERGSKAAEEGQMFIEGEESEDEHRDLSENKAEENKEYKAIDDKAEAYGEAQDVMEDKDAAIVDVDPALKELEKLLDFENLKDMLKSISIEEMFVPGSPYCSPPLEEDVLTSEYSNIIEEGEEKETTVAEEPDNTAEVMTAAPGMSSLAEQTPLPRSVSSAAPNVGGALNRPLFHSPIFPMPPFQSLPPYGNNPMRGWGNVRCWRPLPMWSCGIVPHGRGTSQRQPFYSSFAQGRGNSPNRRGSQPSVGLFPTYSQQSSWKYQRREPNQPGGDQGGRQGQSGFNKQRPQPSGGSQSGVGSIKNETHKPKQVHVSRKGEDQKSPQFSVGTSSGQSREPSKPKGGPPPGQGGSGQGRKSGKKRGGASSGSQASHPGGRGGSHGSSSAKRP</sequence>
<keyword evidence="5" id="KW-0175">Coiled coil</keyword>
<feature type="region of interest" description="Disordered" evidence="6">
    <location>
        <begin position="487"/>
        <end position="658"/>
    </location>
</feature>
<accession>H9GP23</accession>
<keyword evidence="1" id="KW-0479">Metal-binding</keyword>
<feature type="region of interest" description="Disordered" evidence="6">
    <location>
        <begin position="267"/>
        <end position="306"/>
    </location>
</feature>
<feature type="compositionally biased region" description="Polar residues" evidence="6">
    <location>
        <begin position="490"/>
        <end position="531"/>
    </location>
</feature>
<dbReference type="HOGENOM" id="CLU_013137_6_0_1"/>
<evidence type="ECO:0000256" key="3">
    <source>
        <dbReference type="ARBA" id="ARBA00022833"/>
    </source>
</evidence>
<dbReference type="InterPro" id="IPR050143">
    <property type="entry name" value="TRIM/RBCC"/>
</dbReference>
<dbReference type="GO" id="GO:0061630">
    <property type="term" value="F:ubiquitin protein ligase activity"/>
    <property type="evidence" value="ECO:0000318"/>
    <property type="project" value="GO_Central"/>
</dbReference>
<reference evidence="9" key="1">
    <citation type="submission" date="2009-12" db="EMBL/GenBank/DDBJ databases">
        <title>The Genome Sequence of Anolis carolinensis (Green Anole Lizard).</title>
        <authorList>
            <consortium name="The Genome Sequencing Platform"/>
            <person name="Di Palma F."/>
            <person name="Alfoldi J."/>
            <person name="Heiman D."/>
            <person name="Young S."/>
            <person name="Grabherr M."/>
            <person name="Johnson J."/>
            <person name="Lander E.S."/>
            <person name="Lindblad-Toh K."/>
        </authorList>
    </citation>
    <scope>NUCLEOTIDE SEQUENCE [LARGE SCALE GENOMIC DNA]</scope>
    <source>
        <strain evidence="9">JBL SC #1</strain>
    </source>
</reference>
<feature type="coiled-coil region" evidence="5">
    <location>
        <begin position="193"/>
        <end position="228"/>
    </location>
</feature>
<dbReference type="PROSITE" id="PS50089">
    <property type="entry name" value="ZF_RING_2"/>
    <property type="match status" value="1"/>
</dbReference>
<name>H9GP23_ANOCA</name>
<dbReference type="GO" id="GO:0008270">
    <property type="term" value="F:zinc ion binding"/>
    <property type="evidence" value="ECO:0007669"/>
    <property type="project" value="UniProtKB-KW"/>
</dbReference>
<dbReference type="GeneTree" id="ENSGT00940000158668"/>
<dbReference type="SUPFAM" id="SSF57850">
    <property type="entry name" value="RING/U-box"/>
    <property type="match status" value="1"/>
</dbReference>
<dbReference type="InterPro" id="IPR017907">
    <property type="entry name" value="Znf_RING_CS"/>
</dbReference>
<dbReference type="SMART" id="SM00336">
    <property type="entry name" value="BBOX"/>
    <property type="match status" value="1"/>
</dbReference>
<dbReference type="InterPro" id="IPR027370">
    <property type="entry name" value="Znf-RING_euk"/>
</dbReference>
<dbReference type="SMART" id="SM00184">
    <property type="entry name" value="RING"/>
    <property type="match status" value="1"/>
</dbReference>
<proteinExistence type="predicted"/>
<evidence type="ECO:0000256" key="2">
    <source>
        <dbReference type="ARBA" id="ARBA00022771"/>
    </source>
</evidence>
<feature type="domain" description="RING-type" evidence="7">
    <location>
        <begin position="16"/>
        <end position="58"/>
    </location>
</feature>
<reference evidence="9" key="2">
    <citation type="submission" date="2025-08" db="UniProtKB">
        <authorList>
            <consortium name="Ensembl"/>
        </authorList>
    </citation>
    <scope>IDENTIFICATION</scope>
</reference>
<dbReference type="Pfam" id="PF13445">
    <property type="entry name" value="zf-RING_UBOX"/>
    <property type="match status" value="1"/>
</dbReference>
<dbReference type="Proteomes" id="UP000001646">
    <property type="component" value="Unplaced"/>
</dbReference>
<dbReference type="Gene3D" id="3.30.160.60">
    <property type="entry name" value="Classic Zinc Finger"/>
    <property type="match status" value="1"/>
</dbReference>
<evidence type="ECO:0000313" key="9">
    <source>
        <dbReference type="Ensembl" id="ENSACAP00000016914.3"/>
    </source>
</evidence>
<dbReference type="OrthoDB" id="9049620at2759"/>
<feature type="compositionally biased region" description="Basic and acidic residues" evidence="6">
    <location>
        <begin position="292"/>
        <end position="306"/>
    </location>
</feature>
<dbReference type="KEGG" id="acs:103280588"/>
<dbReference type="GO" id="GO:0045087">
    <property type="term" value="P:innate immune response"/>
    <property type="evidence" value="ECO:0000318"/>
    <property type="project" value="GO_Central"/>
</dbReference>
<gene>
    <name evidence="9" type="primary">LOC103280588</name>
</gene>
<dbReference type="Gene3D" id="3.30.40.10">
    <property type="entry name" value="Zinc/RING finger domain, C3HC4 (zinc finger)"/>
    <property type="match status" value="1"/>
</dbReference>
<evidence type="ECO:0000256" key="5">
    <source>
        <dbReference type="SAM" id="Coils"/>
    </source>
</evidence>
<evidence type="ECO:0000259" key="8">
    <source>
        <dbReference type="PROSITE" id="PS50119"/>
    </source>
</evidence>
<dbReference type="GeneID" id="103280588"/>
<dbReference type="GO" id="GO:0005737">
    <property type="term" value="C:cytoplasm"/>
    <property type="evidence" value="ECO:0000318"/>
    <property type="project" value="GO_Central"/>
</dbReference>
<dbReference type="InterPro" id="IPR001841">
    <property type="entry name" value="Znf_RING"/>
</dbReference>
<dbReference type="PROSITE" id="PS00518">
    <property type="entry name" value="ZF_RING_1"/>
    <property type="match status" value="1"/>
</dbReference>
<dbReference type="SUPFAM" id="SSF57845">
    <property type="entry name" value="B-box zinc-binding domain"/>
    <property type="match status" value="1"/>
</dbReference>
<evidence type="ECO:0000256" key="6">
    <source>
        <dbReference type="SAM" id="MobiDB-lite"/>
    </source>
</evidence>
<dbReference type="eggNOG" id="KOG2177">
    <property type="taxonomic scope" value="Eukaryota"/>
</dbReference>
<evidence type="ECO:0000256" key="1">
    <source>
        <dbReference type="ARBA" id="ARBA00022723"/>
    </source>
</evidence>
<feature type="compositionally biased region" description="Low complexity" evidence="6">
    <location>
        <begin position="558"/>
        <end position="570"/>
    </location>
</feature>
<feature type="compositionally biased region" description="Basic and acidic residues" evidence="6">
    <location>
        <begin position="267"/>
        <end position="279"/>
    </location>
</feature>
<dbReference type="RefSeq" id="XP_008118313.1">
    <property type="nucleotide sequence ID" value="XM_008120106.3"/>
</dbReference>
<keyword evidence="3" id="KW-0862">Zinc</keyword>
<feature type="compositionally biased region" description="Polar residues" evidence="6">
    <location>
        <begin position="592"/>
        <end position="605"/>
    </location>
</feature>
<protein>
    <submittedName>
        <fullName evidence="9">Uncharacterized protein</fullName>
    </submittedName>
</protein>
<dbReference type="CDD" id="cd19800">
    <property type="entry name" value="Bbox2_xNF7-like"/>
    <property type="match status" value="1"/>
</dbReference>
<reference evidence="9" key="3">
    <citation type="submission" date="2025-09" db="UniProtKB">
        <authorList>
            <consortium name="Ensembl"/>
        </authorList>
    </citation>
    <scope>IDENTIFICATION</scope>
</reference>